<dbReference type="OrthoDB" id="8538589at2"/>
<dbReference type="Proteomes" id="UP000315215">
    <property type="component" value="Chromosome"/>
</dbReference>
<organism evidence="1 2">
    <name type="scientific">Radiobacillus deserti</name>
    <dbReference type="NCBI Taxonomy" id="2594883"/>
    <lineage>
        <taxon>Bacteria</taxon>
        <taxon>Bacillati</taxon>
        <taxon>Bacillota</taxon>
        <taxon>Bacilli</taxon>
        <taxon>Bacillales</taxon>
        <taxon>Bacillaceae</taxon>
        <taxon>Radiobacillus</taxon>
    </lineage>
</organism>
<proteinExistence type="predicted"/>
<reference evidence="1 2" key="1">
    <citation type="submission" date="2019-07" db="EMBL/GenBank/DDBJ databases">
        <authorList>
            <person name="Li J."/>
        </authorList>
    </citation>
    <scope>NUCLEOTIDE SEQUENCE [LARGE SCALE GENOMIC DNA]</scope>
    <source>
        <strain evidence="1 2">TKL69</strain>
    </source>
</reference>
<dbReference type="EMBL" id="CP041666">
    <property type="protein sequence ID" value="QDP42260.1"/>
    <property type="molecule type" value="Genomic_DNA"/>
</dbReference>
<dbReference type="Gene3D" id="3.10.490.10">
    <property type="entry name" value="Gamma-glutamyl cyclotransferase-like"/>
    <property type="match status" value="1"/>
</dbReference>
<accession>A0A516KLJ7</accession>
<evidence type="ECO:0000313" key="1">
    <source>
        <dbReference type="EMBL" id="QDP42260.1"/>
    </source>
</evidence>
<name>A0A516KLJ7_9BACI</name>
<evidence type="ECO:0000313" key="2">
    <source>
        <dbReference type="Proteomes" id="UP000315215"/>
    </source>
</evidence>
<dbReference type="AlphaFoldDB" id="A0A516KLJ7"/>
<gene>
    <name evidence="1" type="ORF">FN924_17975</name>
</gene>
<protein>
    <submittedName>
        <fullName evidence="1">Uncharacterized protein</fullName>
    </submittedName>
</protein>
<sequence length="194" mass="22097">MNKERFLCYIQGGTPKGATRDNPGCRDQSLPVKEQSYVMKHELFFAKEAGRWQGKGVAFIDPAKNEQSHTYSYMYMITKEQFLDVVAQENSVSHVDLDIEKVIEKGNEVFRESWYGNVLYLGEADGVPIFTFTSPNELLEEELNPPSIEYVRTIMHGLKGEVGLTDDEIVSYLLETHGIKGFMSREQLIQCLGM</sequence>
<dbReference type="KEGG" id="aqt:FN924_17975"/>
<keyword evidence="2" id="KW-1185">Reference proteome</keyword>